<comment type="caution">
    <text evidence="4">The sequence shown here is derived from an EMBL/GenBank/DDBJ whole genome shotgun (WGS) entry which is preliminary data.</text>
</comment>
<protein>
    <recommendedName>
        <fullName evidence="3">Homeobox domain-containing protein</fullName>
    </recommendedName>
</protein>
<keyword evidence="5" id="KW-1185">Reference proteome</keyword>
<name>A0AAV5AA22_9AGAM</name>
<dbReference type="PROSITE" id="PS50071">
    <property type="entry name" value="HOMEOBOX_2"/>
    <property type="match status" value="1"/>
</dbReference>
<feature type="compositionally biased region" description="Polar residues" evidence="2">
    <location>
        <begin position="131"/>
        <end position="147"/>
    </location>
</feature>
<evidence type="ECO:0000256" key="2">
    <source>
        <dbReference type="SAM" id="MobiDB-lite"/>
    </source>
</evidence>
<proteinExistence type="predicted"/>
<evidence type="ECO:0000313" key="4">
    <source>
        <dbReference type="EMBL" id="GJJ09851.1"/>
    </source>
</evidence>
<evidence type="ECO:0000259" key="3">
    <source>
        <dbReference type="PROSITE" id="PS50071"/>
    </source>
</evidence>
<feature type="domain" description="Homeobox" evidence="3">
    <location>
        <begin position="165"/>
        <end position="214"/>
    </location>
</feature>
<accession>A0AAV5AA22</accession>
<feature type="compositionally biased region" description="Low complexity" evidence="2">
    <location>
        <begin position="18"/>
        <end position="39"/>
    </location>
</feature>
<dbReference type="Proteomes" id="UP001050691">
    <property type="component" value="Unassembled WGS sequence"/>
</dbReference>
<dbReference type="AlphaFoldDB" id="A0AAV5AA22"/>
<dbReference type="GO" id="GO:0003677">
    <property type="term" value="F:DNA binding"/>
    <property type="evidence" value="ECO:0007669"/>
    <property type="project" value="UniProtKB-UniRule"/>
</dbReference>
<dbReference type="GO" id="GO:0005634">
    <property type="term" value="C:nucleus"/>
    <property type="evidence" value="ECO:0007669"/>
    <property type="project" value="UniProtKB-SubCell"/>
</dbReference>
<gene>
    <name evidence="4" type="ORF">Clacol_004075</name>
</gene>
<keyword evidence="1" id="KW-0238">DNA-binding</keyword>
<dbReference type="InterPro" id="IPR001356">
    <property type="entry name" value="HD"/>
</dbReference>
<dbReference type="EMBL" id="BPWL01000004">
    <property type="protein sequence ID" value="GJJ09851.1"/>
    <property type="molecule type" value="Genomic_DNA"/>
</dbReference>
<keyword evidence="1" id="KW-0371">Homeobox</keyword>
<feature type="compositionally biased region" description="Low complexity" evidence="2">
    <location>
        <begin position="49"/>
        <end position="89"/>
    </location>
</feature>
<organism evidence="4 5">
    <name type="scientific">Clathrus columnatus</name>
    <dbReference type="NCBI Taxonomy" id="1419009"/>
    <lineage>
        <taxon>Eukaryota</taxon>
        <taxon>Fungi</taxon>
        <taxon>Dikarya</taxon>
        <taxon>Basidiomycota</taxon>
        <taxon>Agaricomycotina</taxon>
        <taxon>Agaricomycetes</taxon>
        <taxon>Phallomycetidae</taxon>
        <taxon>Phallales</taxon>
        <taxon>Clathraceae</taxon>
        <taxon>Clathrus</taxon>
    </lineage>
</organism>
<feature type="region of interest" description="Disordered" evidence="2">
    <location>
        <begin position="17"/>
        <end position="113"/>
    </location>
</feature>
<feature type="DNA-binding region" description="Homeobox" evidence="1">
    <location>
        <begin position="167"/>
        <end position="215"/>
    </location>
</feature>
<keyword evidence="1" id="KW-0539">Nucleus</keyword>
<dbReference type="SUPFAM" id="SSF46689">
    <property type="entry name" value="Homeodomain-like"/>
    <property type="match status" value="1"/>
</dbReference>
<dbReference type="CDD" id="cd00086">
    <property type="entry name" value="homeodomain"/>
    <property type="match status" value="1"/>
</dbReference>
<dbReference type="InterPro" id="IPR009057">
    <property type="entry name" value="Homeodomain-like_sf"/>
</dbReference>
<comment type="subcellular location">
    <subcellularLocation>
        <location evidence="1">Nucleus</location>
    </subcellularLocation>
</comment>
<evidence type="ECO:0000256" key="1">
    <source>
        <dbReference type="PROSITE-ProRule" id="PRU00108"/>
    </source>
</evidence>
<feature type="region of interest" description="Disordered" evidence="2">
    <location>
        <begin position="127"/>
        <end position="147"/>
    </location>
</feature>
<evidence type="ECO:0000313" key="5">
    <source>
        <dbReference type="Proteomes" id="UP001050691"/>
    </source>
</evidence>
<dbReference type="Gene3D" id="1.10.10.60">
    <property type="entry name" value="Homeodomain-like"/>
    <property type="match status" value="1"/>
</dbReference>
<reference evidence="4" key="1">
    <citation type="submission" date="2021-10" db="EMBL/GenBank/DDBJ databases">
        <title>De novo Genome Assembly of Clathrus columnatus (Basidiomycota, Fungi) Using Illumina and Nanopore Sequence Data.</title>
        <authorList>
            <person name="Ogiso-Tanaka E."/>
            <person name="Itagaki H."/>
            <person name="Hosoya T."/>
            <person name="Hosaka K."/>
        </authorList>
    </citation>
    <scope>NUCLEOTIDE SEQUENCE</scope>
    <source>
        <strain evidence="4">MO-923</strain>
    </source>
</reference>
<sequence length="247" mass="27019">MDLDLNVLVGSDDSITRLLSPLLPSSPLNTPLTSPQTSLHSSPEPYLVQSSPPAQLSSSSPPAQISSSSPPAQVSSSSSPAELPSSSSPFPSPRIKRRRERREQQNEVTVYGLRPRARKSVSFALKEDIDTSSTQANPSSTLRFGINDSQKPQACKTTGRLEGWQLDILQEAFDGGVWCPGDVTVQVLAESLKNRTDKQVRDWFSHRRRKLREAGMSDKGSEDVTNAVEALLLLSRSEPDRPQLVES</sequence>